<comment type="caution">
    <text evidence="8">The sequence shown here is derived from an EMBL/GenBank/DDBJ whole genome shotgun (WGS) entry which is preliminary data.</text>
</comment>
<evidence type="ECO:0000256" key="1">
    <source>
        <dbReference type="ARBA" id="ARBA00022741"/>
    </source>
</evidence>
<evidence type="ECO:0000259" key="7">
    <source>
        <dbReference type="PROSITE" id="PS50112"/>
    </source>
</evidence>
<dbReference type="InterPro" id="IPR025943">
    <property type="entry name" value="Sigma_54_int_dom_ATP-bd_2"/>
</dbReference>
<dbReference type="GO" id="GO:0003677">
    <property type="term" value="F:DNA binding"/>
    <property type="evidence" value="ECO:0007669"/>
    <property type="project" value="UniProtKB-KW"/>
</dbReference>
<dbReference type="PROSITE" id="PS00688">
    <property type="entry name" value="SIGMA54_INTERACT_3"/>
    <property type="match status" value="1"/>
</dbReference>
<dbReference type="InterPro" id="IPR027417">
    <property type="entry name" value="P-loop_NTPase"/>
</dbReference>
<keyword evidence="2" id="KW-0067">ATP-binding</keyword>
<dbReference type="CDD" id="cd00130">
    <property type="entry name" value="PAS"/>
    <property type="match status" value="1"/>
</dbReference>
<dbReference type="STRING" id="37659.GCA_000703125_01456"/>
<dbReference type="SMART" id="SM00382">
    <property type="entry name" value="AAA"/>
    <property type="match status" value="1"/>
</dbReference>
<dbReference type="SUPFAM" id="SSF55785">
    <property type="entry name" value="PYP-like sensor domain (PAS domain)"/>
    <property type="match status" value="1"/>
</dbReference>
<dbReference type="EMBL" id="PTIS01000005">
    <property type="protein sequence ID" value="PPK48631.1"/>
    <property type="molecule type" value="Genomic_DNA"/>
</dbReference>
<dbReference type="Gene3D" id="3.30.450.20">
    <property type="entry name" value="PAS domain"/>
    <property type="match status" value="1"/>
</dbReference>
<keyword evidence="3" id="KW-0805">Transcription regulation</keyword>
<dbReference type="InterPro" id="IPR025944">
    <property type="entry name" value="Sigma_54_int_dom_CS"/>
</dbReference>
<dbReference type="InterPro" id="IPR003593">
    <property type="entry name" value="AAA+_ATPase"/>
</dbReference>
<dbReference type="PROSITE" id="PS50112">
    <property type="entry name" value="PAS"/>
    <property type="match status" value="1"/>
</dbReference>
<dbReference type="SMART" id="SM00091">
    <property type="entry name" value="PAS"/>
    <property type="match status" value="1"/>
</dbReference>
<protein>
    <submittedName>
        <fullName evidence="8">PAS domain S-box-containing protein</fullName>
    </submittedName>
</protein>
<evidence type="ECO:0000256" key="2">
    <source>
        <dbReference type="ARBA" id="ARBA00022840"/>
    </source>
</evidence>
<dbReference type="Gene3D" id="3.40.50.300">
    <property type="entry name" value="P-loop containing nucleotide triphosphate hydrolases"/>
    <property type="match status" value="1"/>
</dbReference>
<dbReference type="SUPFAM" id="SSF52540">
    <property type="entry name" value="P-loop containing nucleoside triphosphate hydrolases"/>
    <property type="match status" value="1"/>
</dbReference>
<dbReference type="RefSeq" id="WP_104409588.1">
    <property type="nucleotide sequence ID" value="NZ_PTIS01000005.1"/>
</dbReference>
<sequence>MKRYQLIKASYNNFINNNIIDSTVRKEISESWIRCKDLNIDPLSGKGQKLPTIDIDEKLKQNSELINVAKPIMENMYKVVAGSSFSILLTDKEGFILDVIGDENIMKKADALNFIKGTLWSEEAVGTNAIGTSIYLDKPLQTMGPEHYCIKHHSWSCSATTIHNENGEIIGCLNMSGSYTGAHPHTLGMVLTGAYSIENQLALIKSNKLINATFQSITDGMLIIGRDLNIIRANAKAFETLGYESSDLIHRNIKDIIKETDFLNKIIFHSNSYYDLDCDFYDFKDNLIKCTINAVPISTLGTNSTILITFRTSQVVNKFLNKVIGFPAIYRFQDIITRSNHIKSTIEYAKKAALSQCNVLIQGASGTGKELFAQSIHNYSERSKEPFVAINCASIPKELMESELFGYEKGAFTGASKDGHMGKFELAEGGTIFLDEIGEMPLDMQSKLLRVLDNKKICRIGGTYEKKLNVRIITATNRNLFNEVNEKNFREDLYYRLNVMNINIIPLKDRPEDIELLSNHFINKLNKGQLTQKSLSETSIKKLTNHSWPGNVRELQNVVERSYYLCDEKIITEKYIILDNSKYIKETPDSSSAYLSLEDLEKRFFIEELIRCDFQIKTCCENLNLSKATLYRRMNKYNISLKELKSLH</sequence>
<organism evidence="8 9">
    <name type="scientific">Clostridium algidicarnis DSM 15099</name>
    <dbReference type="NCBI Taxonomy" id="1121295"/>
    <lineage>
        <taxon>Bacteria</taxon>
        <taxon>Bacillati</taxon>
        <taxon>Bacillota</taxon>
        <taxon>Clostridia</taxon>
        <taxon>Eubacteriales</taxon>
        <taxon>Clostridiaceae</taxon>
        <taxon>Clostridium</taxon>
    </lineage>
</organism>
<keyword evidence="1" id="KW-0547">Nucleotide-binding</keyword>
<dbReference type="Proteomes" id="UP000239863">
    <property type="component" value="Unassembled WGS sequence"/>
</dbReference>
<dbReference type="Gene3D" id="1.10.8.60">
    <property type="match status" value="1"/>
</dbReference>
<keyword evidence="5" id="KW-0804">Transcription</keyword>
<evidence type="ECO:0000256" key="5">
    <source>
        <dbReference type="ARBA" id="ARBA00023163"/>
    </source>
</evidence>
<dbReference type="Gene3D" id="3.30.450.40">
    <property type="match status" value="1"/>
</dbReference>
<dbReference type="PROSITE" id="PS00676">
    <property type="entry name" value="SIGMA54_INTERACT_2"/>
    <property type="match status" value="1"/>
</dbReference>
<evidence type="ECO:0000256" key="4">
    <source>
        <dbReference type="ARBA" id="ARBA00023125"/>
    </source>
</evidence>
<dbReference type="InterPro" id="IPR013767">
    <property type="entry name" value="PAS_fold"/>
</dbReference>
<dbReference type="FunFam" id="3.40.50.300:FF:000006">
    <property type="entry name" value="DNA-binding transcriptional regulator NtrC"/>
    <property type="match status" value="1"/>
</dbReference>
<dbReference type="SUPFAM" id="SSF46689">
    <property type="entry name" value="Homeodomain-like"/>
    <property type="match status" value="1"/>
</dbReference>
<dbReference type="InterPro" id="IPR002078">
    <property type="entry name" value="Sigma_54_int"/>
</dbReference>
<keyword evidence="4" id="KW-0238">DNA-binding</keyword>
<dbReference type="AlphaFoldDB" id="A0A2S6FYF6"/>
<gene>
    <name evidence="8" type="ORF">BD821_1059</name>
</gene>
<dbReference type="InterPro" id="IPR035965">
    <property type="entry name" value="PAS-like_dom_sf"/>
</dbReference>
<reference evidence="8 9" key="1">
    <citation type="submission" date="2018-02" db="EMBL/GenBank/DDBJ databases">
        <title>Genomic Encyclopedia of Archaeal and Bacterial Type Strains, Phase II (KMG-II): from individual species to whole genera.</title>
        <authorList>
            <person name="Goeker M."/>
        </authorList>
    </citation>
    <scope>NUCLEOTIDE SEQUENCE [LARGE SCALE GENOMIC DNA]</scope>
    <source>
        <strain evidence="8 9">DSM 15099</strain>
    </source>
</reference>
<dbReference type="GO" id="GO:0006355">
    <property type="term" value="P:regulation of DNA-templated transcription"/>
    <property type="evidence" value="ECO:0007669"/>
    <property type="project" value="InterPro"/>
</dbReference>
<evidence type="ECO:0000313" key="8">
    <source>
        <dbReference type="EMBL" id="PPK48631.1"/>
    </source>
</evidence>
<dbReference type="PANTHER" id="PTHR32071:SF57">
    <property type="entry name" value="C4-DICARBOXYLATE TRANSPORT TRANSCRIPTIONAL REGULATORY PROTEIN DCTD"/>
    <property type="match status" value="1"/>
</dbReference>
<dbReference type="InterPro" id="IPR029016">
    <property type="entry name" value="GAF-like_dom_sf"/>
</dbReference>
<name>A0A2S6FYF6_9CLOT</name>
<dbReference type="CDD" id="cd00009">
    <property type="entry name" value="AAA"/>
    <property type="match status" value="1"/>
</dbReference>
<proteinExistence type="predicted"/>
<dbReference type="InterPro" id="IPR009057">
    <property type="entry name" value="Homeodomain-like_sf"/>
</dbReference>
<dbReference type="Pfam" id="PF00989">
    <property type="entry name" value="PAS"/>
    <property type="match status" value="1"/>
</dbReference>
<dbReference type="OrthoDB" id="9803970at2"/>
<dbReference type="PANTHER" id="PTHR32071">
    <property type="entry name" value="TRANSCRIPTIONAL REGULATORY PROTEIN"/>
    <property type="match status" value="1"/>
</dbReference>
<dbReference type="InterPro" id="IPR000014">
    <property type="entry name" value="PAS"/>
</dbReference>
<dbReference type="InterPro" id="IPR058031">
    <property type="entry name" value="AAA_lid_NorR"/>
</dbReference>
<feature type="domain" description="Sigma-54 factor interaction" evidence="6">
    <location>
        <begin position="335"/>
        <end position="564"/>
    </location>
</feature>
<dbReference type="Pfam" id="PF00158">
    <property type="entry name" value="Sigma54_activat"/>
    <property type="match status" value="1"/>
</dbReference>
<accession>A0A2S6FYF6</accession>
<dbReference type="PROSITE" id="PS50045">
    <property type="entry name" value="SIGMA54_INTERACT_4"/>
    <property type="match status" value="1"/>
</dbReference>
<evidence type="ECO:0000256" key="3">
    <source>
        <dbReference type="ARBA" id="ARBA00023015"/>
    </source>
</evidence>
<evidence type="ECO:0000259" key="6">
    <source>
        <dbReference type="PROSITE" id="PS50045"/>
    </source>
</evidence>
<feature type="domain" description="PAS" evidence="7">
    <location>
        <begin position="206"/>
        <end position="261"/>
    </location>
</feature>
<evidence type="ECO:0000313" key="9">
    <source>
        <dbReference type="Proteomes" id="UP000239863"/>
    </source>
</evidence>
<dbReference type="GO" id="GO:0005524">
    <property type="term" value="F:ATP binding"/>
    <property type="evidence" value="ECO:0007669"/>
    <property type="project" value="UniProtKB-KW"/>
</dbReference>
<dbReference type="NCBIfam" id="TIGR00229">
    <property type="entry name" value="sensory_box"/>
    <property type="match status" value="1"/>
</dbReference>
<dbReference type="Pfam" id="PF25601">
    <property type="entry name" value="AAA_lid_14"/>
    <property type="match status" value="1"/>
</dbReference>
<dbReference type="Gene3D" id="1.10.10.60">
    <property type="entry name" value="Homeodomain-like"/>
    <property type="match status" value="1"/>
</dbReference>